<dbReference type="PANTHER" id="PTHR11236">
    <property type="entry name" value="AMINOBENZOATE/ANTHRANILATE SYNTHASE"/>
    <property type="match status" value="1"/>
</dbReference>
<dbReference type="PANTHER" id="PTHR11236:SF9">
    <property type="entry name" value="ANTHRANILATE SYNTHASE COMPONENT 1"/>
    <property type="match status" value="1"/>
</dbReference>
<dbReference type="GO" id="GO:0000162">
    <property type="term" value="P:L-tryptophan biosynthetic process"/>
    <property type="evidence" value="ECO:0007669"/>
    <property type="project" value="TreeGrafter"/>
</dbReference>
<sequence>MQIYPLKKYVLEQAKTTRRIPILGEKKINSLDIAQLYKNLVHENDEAFLFESKKGSKNTSRYSFMGAPNNNYVKIDNTHSKFKLNGNSNEVIGTVEDGWKILNFEDNVASFNYSPHFWGGWVGYIAYEACNSFEKLPKRKSNELGLPDAYFMQVDRLFVYDHNLNKLKYVIAAESYIDSS</sequence>
<dbReference type="Pfam" id="PF04715">
    <property type="entry name" value="Anth_synt_I_N"/>
    <property type="match status" value="1"/>
</dbReference>
<dbReference type="AlphaFoldDB" id="A0A382MSJ6"/>
<proteinExistence type="predicted"/>
<dbReference type="InterPro" id="IPR019999">
    <property type="entry name" value="Anth_synth_I-like"/>
</dbReference>
<gene>
    <name evidence="2" type="ORF">METZ01_LOCUS304703</name>
</gene>
<feature type="domain" description="Anthranilate synthase component I N-terminal" evidence="1">
    <location>
        <begin position="32"/>
        <end position="167"/>
    </location>
</feature>
<protein>
    <recommendedName>
        <fullName evidence="1">Anthranilate synthase component I N-terminal domain-containing protein</fullName>
    </recommendedName>
</protein>
<dbReference type="Gene3D" id="3.60.120.10">
    <property type="entry name" value="Anthranilate synthase"/>
    <property type="match status" value="1"/>
</dbReference>
<evidence type="ECO:0000313" key="2">
    <source>
        <dbReference type="EMBL" id="SVC51849.1"/>
    </source>
</evidence>
<dbReference type="SUPFAM" id="SSF56322">
    <property type="entry name" value="ADC synthase"/>
    <property type="match status" value="1"/>
</dbReference>
<feature type="non-terminal residue" evidence="2">
    <location>
        <position position="180"/>
    </location>
</feature>
<organism evidence="2">
    <name type="scientific">marine metagenome</name>
    <dbReference type="NCBI Taxonomy" id="408172"/>
    <lineage>
        <taxon>unclassified sequences</taxon>
        <taxon>metagenomes</taxon>
        <taxon>ecological metagenomes</taxon>
    </lineage>
</organism>
<reference evidence="2" key="1">
    <citation type="submission" date="2018-05" db="EMBL/GenBank/DDBJ databases">
        <authorList>
            <person name="Lanie J.A."/>
            <person name="Ng W.-L."/>
            <person name="Kazmierczak K.M."/>
            <person name="Andrzejewski T.M."/>
            <person name="Davidsen T.M."/>
            <person name="Wayne K.J."/>
            <person name="Tettelin H."/>
            <person name="Glass J.I."/>
            <person name="Rusch D."/>
            <person name="Podicherti R."/>
            <person name="Tsui H.-C.T."/>
            <person name="Winkler M.E."/>
        </authorList>
    </citation>
    <scope>NUCLEOTIDE SEQUENCE</scope>
</reference>
<dbReference type="EMBL" id="UINC01095618">
    <property type="protein sequence ID" value="SVC51849.1"/>
    <property type="molecule type" value="Genomic_DNA"/>
</dbReference>
<dbReference type="InterPro" id="IPR006805">
    <property type="entry name" value="Anth_synth_I_N"/>
</dbReference>
<dbReference type="InterPro" id="IPR005801">
    <property type="entry name" value="ADC_synthase"/>
</dbReference>
<evidence type="ECO:0000259" key="1">
    <source>
        <dbReference type="Pfam" id="PF04715"/>
    </source>
</evidence>
<name>A0A382MSJ6_9ZZZZ</name>
<accession>A0A382MSJ6</accession>